<dbReference type="PANTHER" id="PTHR35526:SF3">
    <property type="entry name" value="ANTI-SIGMA-F FACTOR RSBW"/>
    <property type="match status" value="1"/>
</dbReference>
<dbReference type="PANTHER" id="PTHR35526">
    <property type="entry name" value="ANTI-SIGMA-F FACTOR RSBW-RELATED"/>
    <property type="match status" value="1"/>
</dbReference>
<comment type="caution">
    <text evidence="4">The sequence shown here is derived from an EMBL/GenBank/DDBJ whole genome shotgun (WGS) entry which is preliminary data.</text>
</comment>
<proteinExistence type="predicted"/>
<keyword evidence="1" id="KW-0418">Kinase</keyword>
<name>A0ABT9QID3_9ACTN</name>
<evidence type="ECO:0000313" key="4">
    <source>
        <dbReference type="EMBL" id="MDP9846523.1"/>
    </source>
</evidence>
<evidence type="ECO:0000256" key="1">
    <source>
        <dbReference type="ARBA" id="ARBA00022527"/>
    </source>
</evidence>
<keyword evidence="5" id="KW-1185">Reference proteome</keyword>
<keyword evidence="1" id="KW-0808">Transferase</keyword>
<dbReference type="EMBL" id="JAUSQU010000001">
    <property type="protein sequence ID" value="MDP9846523.1"/>
    <property type="molecule type" value="Genomic_DNA"/>
</dbReference>
<accession>A0ABT9QID3</accession>
<sequence length="198" mass="21735">MPLPIATTLRDGYAHACCRFRTTVHHLGGLAVRNFREFAGSAENPGVRKVSWSLSPVSSSVPDARHLVRGQLAAWGADRQSEIVELLTSELVTNTLRHAWGPILLVLSFQDGTLRCEVEDANPALPGLRNARDDEEGGRGLLLLDLLSQRWGSDHTPTGKTTWFELPVHASPDAPRRPGTRMTDPPEAFPDHPEAPTR</sequence>
<dbReference type="InterPro" id="IPR036890">
    <property type="entry name" value="HATPase_C_sf"/>
</dbReference>
<dbReference type="SUPFAM" id="SSF55874">
    <property type="entry name" value="ATPase domain of HSP90 chaperone/DNA topoisomerase II/histidine kinase"/>
    <property type="match status" value="1"/>
</dbReference>
<evidence type="ECO:0000313" key="5">
    <source>
        <dbReference type="Proteomes" id="UP001225356"/>
    </source>
</evidence>
<feature type="domain" description="Histidine kinase/HSP90-like ATPase" evidence="3">
    <location>
        <begin position="60"/>
        <end position="164"/>
    </location>
</feature>
<dbReference type="RefSeq" id="WP_307563067.1">
    <property type="nucleotide sequence ID" value="NZ_JAUSQU010000001.1"/>
</dbReference>
<protein>
    <recommendedName>
        <fullName evidence="3">Histidine kinase/HSP90-like ATPase domain-containing protein</fullName>
    </recommendedName>
</protein>
<evidence type="ECO:0000256" key="2">
    <source>
        <dbReference type="SAM" id="MobiDB-lite"/>
    </source>
</evidence>
<dbReference type="InterPro" id="IPR003594">
    <property type="entry name" value="HATPase_dom"/>
</dbReference>
<dbReference type="CDD" id="cd16936">
    <property type="entry name" value="HATPase_RsbW-like"/>
    <property type="match status" value="1"/>
</dbReference>
<dbReference type="Proteomes" id="UP001225356">
    <property type="component" value="Unassembled WGS sequence"/>
</dbReference>
<evidence type="ECO:0000259" key="3">
    <source>
        <dbReference type="Pfam" id="PF13581"/>
    </source>
</evidence>
<dbReference type="Gene3D" id="3.30.565.10">
    <property type="entry name" value="Histidine kinase-like ATPase, C-terminal domain"/>
    <property type="match status" value="1"/>
</dbReference>
<dbReference type="InterPro" id="IPR050267">
    <property type="entry name" value="Anti-sigma-factor_SerPK"/>
</dbReference>
<reference evidence="4 5" key="1">
    <citation type="submission" date="2023-07" db="EMBL/GenBank/DDBJ databases">
        <title>Sequencing the genomes of 1000 actinobacteria strains.</title>
        <authorList>
            <person name="Klenk H.-P."/>
        </authorList>
    </citation>
    <scope>NUCLEOTIDE SEQUENCE [LARGE SCALE GENOMIC DNA]</scope>
    <source>
        <strain evidence="4 5">DSM 46740</strain>
    </source>
</reference>
<organism evidence="4 5">
    <name type="scientific">Streptosporangium lutulentum</name>
    <dbReference type="NCBI Taxonomy" id="1461250"/>
    <lineage>
        <taxon>Bacteria</taxon>
        <taxon>Bacillati</taxon>
        <taxon>Actinomycetota</taxon>
        <taxon>Actinomycetes</taxon>
        <taxon>Streptosporangiales</taxon>
        <taxon>Streptosporangiaceae</taxon>
        <taxon>Streptosporangium</taxon>
    </lineage>
</organism>
<dbReference type="Pfam" id="PF13581">
    <property type="entry name" value="HATPase_c_2"/>
    <property type="match status" value="1"/>
</dbReference>
<feature type="compositionally biased region" description="Basic and acidic residues" evidence="2">
    <location>
        <begin position="189"/>
        <end position="198"/>
    </location>
</feature>
<keyword evidence="1" id="KW-0723">Serine/threonine-protein kinase</keyword>
<feature type="region of interest" description="Disordered" evidence="2">
    <location>
        <begin position="158"/>
        <end position="198"/>
    </location>
</feature>
<gene>
    <name evidence="4" type="ORF">J2853_005734</name>
</gene>